<dbReference type="Proteomes" id="UP000192472">
    <property type="component" value="Unassembled WGS sequence"/>
</dbReference>
<evidence type="ECO:0000313" key="2">
    <source>
        <dbReference type="Proteomes" id="UP000192472"/>
    </source>
</evidence>
<organism evidence="1 2">
    <name type="scientific">Reichenbachiella faecimaris</name>
    <dbReference type="NCBI Taxonomy" id="692418"/>
    <lineage>
        <taxon>Bacteria</taxon>
        <taxon>Pseudomonadati</taxon>
        <taxon>Bacteroidota</taxon>
        <taxon>Cytophagia</taxon>
        <taxon>Cytophagales</taxon>
        <taxon>Reichenbachiellaceae</taxon>
        <taxon>Reichenbachiella</taxon>
    </lineage>
</organism>
<reference evidence="1 2" key="1">
    <citation type="submission" date="2017-04" db="EMBL/GenBank/DDBJ databases">
        <authorList>
            <person name="Afonso C.L."/>
            <person name="Miller P.J."/>
            <person name="Scott M.A."/>
            <person name="Spackman E."/>
            <person name="Goraichik I."/>
            <person name="Dimitrov K.M."/>
            <person name="Suarez D.L."/>
            <person name="Swayne D.E."/>
        </authorList>
    </citation>
    <scope>NUCLEOTIDE SEQUENCE [LARGE SCALE GENOMIC DNA]</scope>
    <source>
        <strain evidence="1 2">DSM 26133</strain>
    </source>
</reference>
<sequence>MKKLSLLILSTIFFLACSDEKDQLDDLQSTELPDSFTVDIPSTLSNPAGLSAGRVKESQELSASDIYGGLRGFIYVGENAADALEEIIKVAAVAQVAGLSEFTIESEDDGVSKTFNFNQDVTYASVTYDNEMRITDEDGDLALQVVWNTDPVSGTAILNPYYLDHTEGEDLIDTFYRLDYSESADGNTQEMTVSISGIPLDEGLNNLKMTVIKTGDIVEVFGNSNHPNLTIISEELVQDRNYAFRARADESNDIAVAEVALPPSSVETADVMEDYSIYTVLDAEIKSAGVTDQDEIDAYLANAVPPAYFDDVIGFLGAGEEVPANDGFTSEFIDLSDLAPYVPHDIANMTVGFLK</sequence>
<evidence type="ECO:0000313" key="1">
    <source>
        <dbReference type="EMBL" id="SMD32031.1"/>
    </source>
</evidence>
<protein>
    <submittedName>
        <fullName evidence="1">Uncharacterized protein</fullName>
    </submittedName>
</protein>
<dbReference type="EMBL" id="FWYF01000001">
    <property type="protein sequence ID" value="SMD32031.1"/>
    <property type="molecule type" value="Genomic_DNA"/>
</dbReference>
<name>A0A1W2G610_REIFA</name>
<dbReference type="STRING" id="692418.SAMN04488029_0369"/>
<dbReference type="RefSeq" id="WP_084370715.1">
    <property type="nucleotide sequence ID" value="NZ_FWYF01000001.1"/>
</dbReference>
<proteinExistence type="predicted"/>
<dbReference type="PROSITE" id="PS51257">
    <property type="entry name" value="PROKAR_LIPOPROTEIN"/>
    <property type="match status" value="1"/>
</dbReference>
<dbReference type="OrthoDB" id="978383at2"/>
<dbReference type="AlphaFoldDB" id="A0A1W2G610"/>
<accession>A0A1W2G610</accession>
<keyword evidence="2" id="KW-1185">Reference proteome</keyword>
<gene>
    <name evidence="1" type="ORF">SAMN04488029_0369</name>
</gene>